<dbReference type="SUPFAM" id="SSF49599">
    <property type="entry name" value="TRAF domain-like"/>
    <property type="match status" value="1"/>
</dbReference>
<protein>
    <recommendedName>
        <fullName evidence="1">BTB domain-containing protein</fullName>
    </recommendedName>
</protein>
<dbReference type="OrthoDB" id="6353968at2759"/>
<name>A0A6V7VXW2_MELEN</name>
<dbReference type="EMBL" id="CAJEWN010000348">
    <property type="protein sequence ID" value="CAD2179632.1"/>
    <property type="molecule type" value="Genomic_DNA"/>
</dbReference>
<gene>
    <name evidence="2" type="ORF">MENT_LOCUS31645</name>
</gene>
<feature type="domain" description="BTB" evidence="1">
    <location>
        <begin position="170"/>
        <end position="234"/>
    </location>
</feature>
<evidence type="ECO:0000313" key="3">
    <source>
        <dbReference type="Proteomes" id="UP000580250"/>
    </source>
</evidence>
<dbReference type="AlphaFoldDB" id="A0A6V7VXW2"/>
<dbReference type="PROSITE" id="PS50097">
    <property type="entry name" value="BTB"/>
    <property type="match status" value="1"/>
</dbReference>
<accession>A0A6V7VXW2</accession>
<reference evidence="2 3" key="1">
    <citation type="submission" date="2020-08" db="EMBL/GenBank/DDBJ databases">
        <authorList>
            <person name="Koutsovoulos G."/>
            <person name="Danchin GJ E."/>
        </authorList>
    </citation>
    <scope>NUCLEOTIDE SEQUENCE [LARGE SCALE GENOMIC DNA]</scope>
</reference>
<evidence type="ECO:0000259" key="1">
    <source>
        <dbReference type="PROSITE" id="PS50097"/>
    </source>
</evidence>
<dbReference type="Gene3D" id="1.25.40.420">
    <property type="match status" value="1"/>
</dbReference>
<organism evidence="2 3">
    <name type="scientific">Meloidogyne enterolobii</name>
    <name type="common">Root-knot nematode worm</name>
    <name type="synonym">Meloidogyne mayaguensis</name>
    <dbReference type="NCBI Taxonomy" id="390850"/>
    <lineage>
        <taxon>Eukaryota</taxon>
        <taxon>Metazoa</taxon>
        <taxon>Ecdysozoa</taxon>
        <taxon>Nematoda</taxon>
        <taxon>Chromadorea</taxon>
        <taxon>Rhabditida</taxon>
        <taxon>Tylenchina</taxon>
        <taxon>Tylenchomorpha</taxon>
        <taxon>Tylenchoidea</taxon>
        <taxon>Meloidogynidae</taxon>
        <taxon>Meloidogyninae</taxon>
        <taxon>Meloidogyne</taxon>
    </lineage>
</organism>
<dbReference type="CDD" id="cd18186">
    <property type="entry name" value="BTB_POZ_ZBTB_KLHL-like"/>
    <property type="match status" value="1"/>
</dbReference>
<dbReference type="PANTHER" id="PTHR24413">
    <property type="entry name" value="SPECKLE-TYPE POZ PROTEIN"/>
    <property type="match status" value="1"/>
</dbReference>
<proteinExistence type="predicted"/>
<dbReference type="Pfam" id="PF00651">
    <property type="entry name" value="BTB"/>
    <property type="match status" value="1"/>
</dbReference>
<dbReference type="SMART" id="SM00225">
    <property type="entry name" value="BTB"/>
    <property type="match status" value="1"/>
</dbReference>
<dbReference type="Gene3D" id="2.60.210.10">
    <property type="entry name" value="Apoptosis, Tumor Necrosis Factor Receptor Associated Protein 2, Chain A"/>
    <property type="match status" value="1"/>
</dbReference>
<comment type="caution">
    <text evidence="2">The sequence shown here is derived from an EMBL/GenBank/DDBJ whole genome shotgun (WGS) entry which is preliminary data.</text>
</comment>
<dbReference type="SUPFAM" id="SSF54695">
    <property type="entry name" value="POZ domain"/>
    <property type="match status" value="1"/>
</dbReference>
<sequence>MFSDVTEVEILKCEIEWKLYDFYKHETFMENGQFLTSKQFYNPKCPSIKWELRIYPNNNPEDPRSLISLVQVGLENSDDSLKAQFYICTLDNKGEKVFYWIGNTFSFKNQIESDKYELRRRTMPNSPLIIFCEVEFVPYKIKLENEFVDYSTPKNSFMEIFKQGILTDCVFEINEKINAHKCILANYSIVFQKMFEQKNMKEAKSGKIKIVDTSPECFKIMLEYFYSGEIDKKAFEKYSEDLFAIAHKYEVKQLMELCENYMAANIDAANFSDRCNYAELYSLLKLEKACFNYFSTNRSTFILSKEWNKFKINNKDFAFRLLEETHDFGEKYGRKLI</sequence>
<dbReference type="Proteomes" id="UP000580250">
    <property type="component" value="Unassembled WGS sequence"/>
</dbReference>
<evidence type="ECO:0000313" key="2">
    <source>
        <dbReference type="EMBL" id="CAD2179632.1"/>
    </source>
</evidence>
<dbReference type="InterPro" id="IPR011333">
    <property type="entry name" value="SKP1/BTB/POZ_sf"/>
</dbReference>
<dbReference type="InterPro" id="IPR008974">
    <property type="entry name" value="TRAF-like"/>
</dbReference>
<dbReference type="Gene3D" id="3.30.710.10">
    <property type="entry name" value="Potassium Channel Kv1.1, Chain A"/>
    <property type="match status" value="1"/>
</dbReference>
<dbReference type="InterPro" id="IPR000210">
    <property type="entry name" value="BTB/POZ_dom"/>
</dbReference>